<reference evidence="1 2" key="1">
    <citation type="submission" date="2018-06" db="EMBL/GenBank/DDBJ databases">
        <title>Genomic Encyclopedia of Type Strains, Phase IV (KMG-IV): sequencing the most valuable type-strain genomes for metagenomic binning, comparative biology and taxonomic classification.</title>
        <authorList>
            <person name="Goeker M."/>
        </authorList>
    </citation>
    <scope>NUCLEOTIDE SEQUENCE [LARGE SCALE GENOMIC DNA]</scope>
    <source>
        <strain evidence="1 2">DSM 25532</strain>
    </source>
</reference>
<protein>
    <submittedName>
        <fullName evidence="1">Uncharacterized protein</fullName>
    </submittedName>
</protein>
<sequence length="106" mass="12257">MTRQQLEHLAYQVREIRARLESPQSVSSLQEALFLAHKFQQFSFNTEQYRLEIEPVIMGIDRLMDMVPEIRKKGMGKFKEEQQSAVQALTGMGAQMSARLESVAPW</sequence>
<dbReference type="RefSeq" id="WP_113962301.1">
    <property type="nucleotide sequence ID" value="NZ_QNRR01000021.1"/>
</dbReference>
<dbReference type="EMBL" id="QNRR01000021">
    <property type="protein sequence ID" value="RBP35521.1"/>
    <property type="molecule type" value="Genomic_DNA"/>
</dbReference>
<organism evidence="1 2">
    <name type="scientific">Roseimicrobium gellanilyticum</name>
    <dbReference type="NCBI Taxonomy" id="748857"/>
    <lineage>
        <taxon>Bacteria</taxon>
        <taxon>Pseudomonadati</taxon>
        <taxon>Verrucomicrobiota</taxon>
        <taxon>Verrucomicrobiia</taxon>
        <taxon>Verrucomicrobiales</taxon>
        <taxon>Verrucomicrobiaceae</taxon>
        <taxon>Roseimicrobium</taxon>
    </lineage>
</organism>
<comment type="caution">
    <text evidence="1">The sequence shown here is derived from an EMBL/GenBank/DDBJ whole genome shotgun (WGS) entry which is preliminary data.</text>
</comment>
<keyword evidence="2" id="KW-1185">Reference proteome</keyword>
<dbReference type="AlphaFoldDB" id="A0A366H195"/>
<evidence type="ECO:0000313" key="2">
    <source>
        <dbReference type="Proteomes" id="UP000253426"/>
    </source>
</evidence>
<accession>A0A366H195</accession>
<proteinExistence type="predicted"/>
<evidence type="ECO:0000313" key="1">
    <source>
        <dbReference type="EMBL" id="RBP35521.1"/>
    </source>
</evidence>
<name>A0A366H195_9BACT</name>
<gene>
    <name evidence="1" type="ORF">DES53_12141</name>
</gene>
<dbReference type="Proteomes" id="UP000253426">
    <property type="component" value="Unassembled WGS sequence"/>
</dbReference>